<feature type="transmembrane region" description="Helical" evidence="5">
    <location>
        <begin position="269"/>
        <end position="288"/>
    </location>
</feature>
<dbReference type="PROSITE" id="PS50850">
    <property type="entry name" value="MFS"/>
    <property type="match status" value="1"/>
</dbReference>
<dbReference type="SUPFAM" id="SSF103473">
    <property type="entry name" value="MFS general substrate transporter"/>
    <property type="match status" value="1"/>
</dbReference>
<evidence type="ECO:0000256" key="3">
    <source>
        <dbReference type="ARBA" id="ARBA00022989"/>
    </source>
</evidence>
<feature type="transmembrane region" description="Helical" evidence="5">
    <location>
        <begin position="207"/>
        <end position="228"/>
    </location>
</feature>
<evidence type="ECO:0000313" key="9">
    <source>
        <dbReference type="Proteomes" id="UP000199103"/>
    </source>
</evidence>
<proteinExistence type="predicted"/>
<dbReference type="OrthoDB" id="9815356at2"/>
<gene>
    <name evidence="8" type="ORF">SAMN04489812_2932</name>
</gene>
<keyword evidence="4 5" id="KW-0472">Membrane</keyword>
<evidence type="ECO:0000259" key="7">
    <source>
        <dbReference type="PROSITE" id="PS50850"/>
    </source>
</evidence>
<reference evidence="8 9" key="1">
    <citation type="submission" date="2016-10" db="EMBL/GenBank/DDBJ databases">
        <authorList>
            <person name="de Groot N.N."/>
        </authorList>
    </citation>
    <scope>NUCLEOTIDE SEQUENCE [LARGE SCALE GENOMIC DNA]</scope>
    <source>
        <strain evidence="8 9">DSM 21800</strain>
    </source>
</reference>
<evidence type="ECO:0000256" key="4">
    <source>
        <dbReference type="ARBA" id="ARBA00023136"/>
    </source>
</evidence>
<organism evidence="8 9">
    <name type="scientific">Microlunatus soli</name>
    <dbReference type="NCBI Taxonomy" id="630515"/>
    <lineage>
        <taxon>Bacteria</taxon>
        <taxon>Bacillati</taxon>
        <taxon>Actinomycetota</taxon>
        <taxon>Actinomycetes</taxon>
        <taxon>Propionibacteriales</taxon>
        <taxon>Propionibacteriaceae</taxon>
        <taxon>Microlunatus</taxon>
    </lineage>
</organism>
<dbReference type="InterPro" id="IPR011701">
    <property type="entry name" value="MFS"/>
</dbReference>
<feature type="transmembrane region" description="Helical" evidence="5">
    <location>
        <begin position="234"/>
        <end position="257"/>
    </location>
</feature>
<feature type="chain" id="PRO_5009262565" evidence="6">
    <location>
        <begin position="25"/>
        <end position="398"/>
    </location>
</feature>
<dbReference type="Gene3D" id="1.20.1250.20">
    <property type="entry name" value="MFS general substrate transporter like domains"/>
    <property type="match status" value="1"/>
</dbReference>
<sequence length="398" mass="41221">MTLSLGSRLLLAAICAISVATVYAAQPMLAPIGADLDLPGGALGWVVTVGQIGYLLGLLFLVPLGDLVDRRKLIGAHLTLTAGSVIIAACATRPAMLLIGVGCAGLFAVVVQTTVAYTAAVSDRQERGRNLGFVTSGVVIGILGARLIAGLLATWWGWRSVYFALAAALLTAVVVAMIVLPADQRGRRMPYGAVIGSARRLIGERRLLSRGLIALFLFASFGTLWSGLALPLGAAPWGLSAAQIGLFGIAGLAGALGAGRAGRWADRGWGDRVTGVALLLLLLSWAGIAQATWSLWLLVAGIVVLDFAVQVVHVSNQHLITTVHPERTSSAIGSYMLFYSAGSAIGAAATTALYAVVGWDGSSALGAVFATLAIAVWMVDRRTTRQRDGQADPARTSA</sequence>
<feature type="signal peptide" evidence="6">
    <location>
        <begin position="1"/>
        <end position="24"/>
    </location>
</feature>
<evidence type="ECO:0000256" key="2">
    <source>
        <dbReference type="ARBA" id="ARBA00022692"/>
    </source>
</evidence>
<dbReference type="Pfam" id="PF07690">
    <property type="entry name" value="MFS_1"/>
    <property type="match status" value="1"/>
</dbReference>
<dbReference type="EMBL" id="LT629772">
    <property type="protein sequence ID" value="SDS75957.1"/>
    <property type="molecule type" value="Genomic_DNA"/>
</dbReference>
<keyword evidence="3 5" id="KW-1133">Transmembrane helix</keyword>
<feature type="transmembrane region" description="Helical" evidence="5">
    <location>
        <begin position="294"/>
        <end position="314"/>
    </location>
</feature>
<evidence type="ECO:0000256" key="5">
    <source>
        <dbReference type="SAM" id="Phobius"/>
    </source>
</evidence>
<dbReference type="GO" id="GO:0005886">
    <property type="term" value="C:plasma membrane"/>
    <property type="evidence" value="ECO:0007669"/>
    <property type="project" value="UniProtKB-SubCell"/>
</dbReference>
<feature type="transmembrane region" description="Helical" evidence="5">
    <location>
        <begin position="73"/>
        <end position="91"/>
    </location>
</feature>
<evidence type="ECO:0000256" key="6">
    <source>
        <dbReference type="SAM" id="SignalP"/>
    </source>
</evidence>
<dbReference type="CDD" id="cd17324">
    <property type="entry name" value="MFS_NepI_like"/>
    <property type="match status" value="1"/>
</dbReference>
<feature type="transmembrane region" description="Helical" evidence="5">
    <location>
        <begin position="335"/>
        <end position="357"/>
    </location>
</feature>
<keyword evidence="9" id="KW-1185">Reference proteome</keyword>
<dbReference type="InterPro" id="IPR020846">
    <property type="entry name" value="MFS_dom"/>
</dbReference>
<dbReference type="PANTHER" id="PTHR42910">
    <property type="entry name" value="TRANSPORTER SCO4007-RELATED"/>
    <property type="match status" value="1"/>
</dbReference>
<dbReference type="InterPro" id="IPR036259">
    <property type="entry name" value="MFS_trans_sf"/>
</dbReference>
<dbReference type="Proteomes" id="UP000199103">
    <property type="component" value="Chromosome I"/>
</dbReference>
<evidence type="ECO:0000313" key="8">
    <source>
        <dbReference type="EMBL" id="SDS75957.1"/>
    </source>
</evidence>
<name>A0A1H1UTY9_9ACTN</name>
<evidence type="ECO:0000256" key="1">
    <source>
        <dbReference type="ARBA" id="ARBA00004651"/>
    </source>
</evidence>
<dbReference type="GO" id="GO:0022857">
    <property type="term" value="F:transmembrane transporter activity"/>
    <property type="evidence" value="ECO:0007669"/>
    <property type="project" value="InterPro"/>
</dbReference>
<dbReference type="RefSeq" id="WP_091525906.1">
    <property type="nucleotide sequence ID" value="NZ_LT629772.1"/>
</dbReference>
<feature type="transmembrane region" description="Helical" evidence="5">
    <location>
        <begin position="131"/>
        <end position="155"/>
    </location>
</feature>
<dbReference type="STRING" id="630515.SAMN04489812_2932"/>
<dbReference type="PANTHER" id="PTHR42910:SF1">
    <property type="entry name" value="MAJOR FACILITATOR SUPERFAMILY (MFS) PROFILE DOMAIN-CONTAINING PROTEIN"/>
    <property type="match status" value="1"/>
</dbReference>
<feature type="domain" description="Major facilitator superfamily (MFS) profile" evidence="7">
    <location>
        <begin position="1"/>
        <end position="385"/>
    </location>
</feature>
<protein>
    <submittedName>
        <fullName evidence="8">Predicted arabinose efflux permease, MFS family</fullName>
    </submittedName>
</protein>
<dbReference type="AlphaFoldDB" id="A0A1H1UTY9"/>
<feature type="transmembrane region" description="Helical" evidence="5">
    <location>
        <begin position="97"/>
        <end position="119"/>
    </location>
</feature>
<keyword evidence="2 5" id="KW-0812">Transmembrane</keyword>
<feature type="transmembrane region" description="Helical" evidence="5">
    <location>
        <begin position="40"/>
        <end position="61"/>
    </location>
</feature>
<feature type="transmembrane region" description="Helical" evidence="5">
    <location>
        <begin position="161"/>
        <end position="180"/>
    </location>
</feature>
<comment type="subcellular location">
    <subcellularLocation>
        <location evidence="1">Cell membrane</location>
        <topology evidence="1">Multi-pass membrane protein</topology>
    </subcellularLocation>
</comment>
<keyword evidence="6" id="KW-0732">Signal</keyword>
<accession>A0A1H1UTY9</accession>
<feature type="transmembrane region" description="Helical" evidence="5">
    <location>
        <begin position="363"/>
        <end position="379"/>
    </location>
</feature>